<dbReference type="PATRIC" id="fig|46224.3.peg.615"/>
<keyword evidence="2" id="KW-1185">Reference proteome</keyword>
<sequence length="247" mass="28276">MSNAGLFFFYFGENVRLKGCGEMIVATVIIGIFLLFLLVIWFTTITIFIDYSHRIDDDHLRVQFIMWKFIRYKLKIPTIKVEKDEPTITYEKKTNTGTHEHAEITTKEITERISDFKELLEHIFGLKIIILKFLKKVRITQLEWHSTIGLKDAALTGKLSGAAMALKSIIIAFISNKMKLMKFPSYSVTPSFQIPISETSLKCMIKIRIGNAILAGLKIVKFWRGGKGSFKTKPLTMISKEDSNESL</sequence>
<proteinExistence type="predicted"/>
<dbReference type="Proteomes" id="UP000075666">
    <property type="component" value="Unassembled WGS sequence"/>
</dbReference>
<dbReference type="InterPro" id="IPR021338">
    <property type="entry name" value="DUF2953"/>
</dbReference>
<evidence type="ECO:0000313" key="2">
    <source>
        <dbReference type="Proteomes" id="UP000075666"/>
    </source>
</evidence>
<protein>
    <submittedName>
        <fullName evidence="1">Uncharacterized protein</fullName>
    </submittedName>
</protein>
<dbReference type="STRING" id="46224.B4102_1557"/>
<dbReference type="Pfam" id="PF11167">
    <property type="entry name" value="DUF2953"/>
    <property type="match status" value="1"/>
</dbReference>
<comment type="caution">
    <text evidence="1">The sequence shown here is derived from an EMBL/GenBank/DDBJ whole genome shotgun (WGS) entry which is preliminary data.</text>
</comment>
<evidence type="ECO:0000313" key="1">
    <source>
        <dbReference type="EMBL" id="KYD10772.1"/>
    </source>
</evidence>
<accession>A0A150LG91</accession>
<dbReference type="AlphaFoldDB" id="A0A150LG91"/>
<reference evidence="1 2" key="1">
    <citation type="submission" date="2016-01" db="EMBL/GenBank/DDBJ databases">
        <title>Genome Sequences of Twelve Sporeforming Bacillus Species Isolated from Foods.</title>
        <authorList>
            <person name="Berendsen E.M."/>
            <person name="Wells-Bennik M.H."/>
            <person name="Krawcyk A.O."/>
            <person name="De Jong A."/>
            <person name="Holsappel S."/>
            <person name="Eijlander R.T."/>
            <person name="Kuipers O.P."/>
        </authorList>
    </citation>
    <scope>NUCLEOTIDE SEQUENCE [LARGE SCALE GENOMIC DNA]</scope>
    <source>
        <strain evidence="1 2">B4102</strain>
    </source>
</reference>
<dbReference type="OrthoDB" id="1683589at2"/>
<organism evidence="1 2">
    <name type="scientific">Heyndrickxia sporothermodurans</name>
    <dbReference type="NCBI Taxonomy" id="46224"/>
    <lineage>
        <taxon>Bacteria</taxon>
        <taxon>Bacillati</taxon>
        <taxon>Bacillota</taxon>
        <taxon>Bacilli</taxon>
        <taxon>Bacillales</taxon>
        <taxon>Bacillaceae</taxon>
        <taxon>Heyndrickxia</taxon>
    </lineage>
</organism>
<dbReference type="EMBL" id="LQYN01000011">
    <property type="protein sequence ID" value="KYD10772.1"/>
    <property type="molecule type" value="Genomic_DNA"/>
</dbReference>
<gene>
    <name evidence="1" type="ORF">B4102_1557</name>
</gene>
<name>A0A150LG91_9BACI</name>